<evidence type="ECO:0000313" key="3">
    <source>
        <dbReference type="Proteomes" id="UP001168990"/>
    </source>
</evidence>
<keyword evidence="3" id="KW-1185">Reference proteome</keyword>
<dbReference type="EMBL" id="JAQQBS010000895">
    <property type="protein sequence ID" value="KAK0169236.1"/>
    <property type="molecule type" value="Genomic_DNA"/>
</dbReference>
<gene>
    <name evidence="2" type="ORF">PV328_012304</name>
</gene>
<comment type="caution">
    <text evidence="2">The sequence shown here is derived from an EMBL/GenBank/DDBJ whole genome shotgun (WGS) entry which is preliminary data.</text>
</comment>
<sequence length="578" mass="66458">TRSMANEGKTDRRAMSLEDVSVTNLNKTISISNHNEEAKGATRKGQTKNSNMDKTKSKLKIIEDKKINLLDEEKGMDGRVGQHSGQNEARCLAEDLRGDIVPDKMKRAVDCLNEKFNLLLENFENMMKVNNLSNRNLPSEGGGETTDEARSVEVNLLNEGNFENNFVKNKRNRINIEKQNSENFEIEKLIVENGNGNHGDNIVENSRVETLIAGPRIEKNILGTGHSRLEMRSCHTLVEDADAWRLGHLRTMDVPSNRVDLHHANRENPQLLGMSHAESVSFTPALDSCRKLNQKSLTKGRSQRAMEFPLDDERFPCQTNEGKNLMENNIRSNNRLNDFNNFCNFNKNNNFSNFNSIDNNVENQGYGSRQLSNSDSYHNTNCQMGESQNLSTIIRVTFELPNGQVVTKIKPASIQECQQYLDWPDEIKKVHFSVSREPRQSVLQTVAWQNNSDNYFPHNRNRFERGRLSREDSSVNHEDELYNRESQLQYNTFSQPSQRRRNCSRQNFLGDSGQENIDEQTFQNESRYPILCQNNNELSMSSSINIGRIINTWNLAFPKDERDPEQFIMLLEDHLQTY</sequence>
<evidence type="ECO:0000256" key="1">
    <source>
        <dbReference type="SAM" id="MobiDB-lite"/>
    </source>
</evidence>
<feature type="non-terminal residue" evidence="2">
    <location>
        <position position="1"/>
    </location>
</feature>
<feature type="non-terminal residue" evidence="2">
    <location>
        <position position="578"/>
    </location>
</feature>
<evidence type="ECO:0000313" key="2">
    <source>
        <dbReference type="EMBL" id="KAK0169236.1"/>
    </source>
</evidence>
<reference evidence="2" key="1">
    <citation type="journal article" date="2023" name="bioRxiv">
        <title>Scaffold-level genome assemblies of two parasitoid biocontrol wasps reveal the parthenogenesis mechanism and an associated novel virus.</title>
        <authorList>
            <person name="Inwood S."/>
            <person name="Skelly J."/>
            <person name="Guhlin J."/>
            <person name="Harrop T."/>
            <person name="Goldson S."/>
            <person name="Dearden P."/>
        </authorList>
    </citation>
    <scope>NUCLEOTIDE SEQUENCE</scope>
    <source>
        <strain evidence="2">Irish</strain>
        <tissue evidence="2">Whole body</tissue>
    </source>
</reference>
<protein>
    <submittedName>
        <fullName evidence="2">Uncharacterized protein</fullName>
    </submittedName>
</protein>
<accession>A0AA39FGW8</accession>
<dbReference type="Proteomes" id="UP001168990">
    <property type="component" value="Unassembled WGS sequence"/>
</dbReference>
<reference evidence="2" key="2">
    <citation type="submission" date="2023-03" db="EMBL/GenBank/DDBJ databases">
        <authorList>
            <person name="Inwood S.N."/>
            <person name="Skelly J.G."/>
            <person name="Guhlin J."/>
            <person name="Harrop T.W.R."/>
            <person name="Goldson S.G."/>
            <person name="Dearden P.K."/>
        </authorList>
    </citation>
    <scope>NUCLEOTIDE SEQUENCE</scope>
    <source>
        <strain evidence="2">Irish</strain>
        <tissue evidence="2">Whole body</tissue>
    </source>
</reference>
<proteinExistence type="predicted"/>
<name>A0AA39FGW8_9HYME</name>
<organism evidence="2 3">
    <name type="scientific">Microctonus aethiopoides</name>
    <dbReference type="NCBI Taxonomy" id="144406"/>
    <lineage>
        <taxon>Eukaryota</taxon>
        <taxon>Metazoa</taxon>
        <taxon>Ecdysozoa</taxon>
        <taxon>Arthropoda</taxon>
        <taxon>Hexapoda</taxon>
        <taxon>Insecta</taxon>
        <taxon>Pterygota</taxon>
        <taxon>Neoptera</taxon>
        <taxon>Endopterygota</taxon>
        <taxon>Hymenoptera</taxon>
        <taxon>Apocrita</taxon>
        <taxon>Ichneumonoidea</taxon>
        <taxon>Braconidae</taxon>
        <taxon>Euphorinae</taxon>
        <taxon>Microctonus</taxon>
    </lineage>
</organism>
<dbReference type="AlphaFoldDB" id="A0AA39FGW8"/>
<feature type="region of interest" description="Disordered" evidence="1">
    <location>
        <begin position="28"/>
        <end position="58"/>
    </location>
</feature>